<evidence type="ECO:0000256" key="1">
    <source>
        <dbReference type="SAM" id="Phobius"/>
    </source>
</evidence>
<reference evidence="2" key="1">
    <citation type="submission" date="2021-03" db="EMBL/GenBank/DDBJ databases">
        <authorList>
            <person name="Jaffe A."/>
        </authorList>
    </citation>
    <scope>NUCLEOTIDE SEQUENCE</scope>
    <source>
        <strain evidence="2">RIFCSPLOWO2_01_FULL_AR10_48_17</strain>
    </source>
</reference>
<keyword evidence="1" id="KW-0472">Membrane</keyword>
<evidence type="ECO:0000313" key="3">
    <source>
        <dbReference type="Proteomes" id="UP000675968"/>
    </source>
</evidence>
<accession>A0A8T4L0Y0</accession>
<comment type="caution">
    <text evidence="2">The sequence shown here is derived from an EMBL/GenBank/DDBJ whole genome shotgun (WGS) entry which is preliminary data.</text>
</comment>
<reference evidence="2" key="2">
    <citation type="submission" date="2021-05" db="EMBL/GenBank/DDBJ databases">
        <title>Protein family content uncovers lineage relationships and bacterial pathway maintenance mechanisms in DPANN archaea.</title>
        <authorList>
            <person name="Castelle C.J."/>
            <person name="Meheust R."/>
            <person name="Jaffe A.L."/>
            <person name="Seitz K."/>
            <person name="Gong X."/>
            <person name="Baker B.J."/>
            <person name="Banfield J.F."/>
        </authorList>
    </citation>
    <scope>NUCLEOTIDE SEQUENCE</scope>
    <source>
        <strain evidence="2">RIFCSPLOWO2_01_FULL_AR10_48_17</strain>
    </source>
</reference>
<keyword evidence="1" id="KW-0812">Transmembrane</keyword>
<dbReference type="EMBL" id="JAGVWC010000004">
    <property type="protein sequence ID" value="MBS3060988.1"/>
    <property type="molecule type" value="Genomic_DNA"/>
</dbReference>
<gene>
    <name evidence="2" type="ORF">J4215_00220</name>
</gene>
<proteinExistence type="predicted"/>
<dbReference type="AlphaFoldDB" id="A0A8T4L0Y0"/>
<evidence type="ECO:0008006" key="4">
    <source>
        <dbReference type="Google" id="ProtNLM"/>
    </source>
</evidence>
<name>A0A8T4L0Y0_9ARCH</name>
<feature type="transmembrane region" description="Helical" evidence="1">
    <location>
        <begin position="373"/>
        <end position="396"/>
    </location>
</feature>
<organism evidence="2 3">
    <name type="scientific">Candidatus Iainarchaeum sp</name>
    <dbReference type="NCBI Taxonomy" id="3101447"/>
    <lineage>
        <taxon>Archaea</taxon>
        <taxon>Candidatus Iainarchaeota</taxon>
        <taxon>Candidatus Iainarchaeia</taxon>
        <taxon>Candidatus Iainarchaeales</taxon>
        <taxon>Candidatus Iainarchaeaceae</taxon>
        <taxon>Candidatus Iainarchaeum</taxon>
    </lineage>
</organism>
<protein>
    <recommendedName>
        <fullName evidence="4">CARDB domain-containing protein</fullName>
    </recommendedName>
</protein>
<keyword evidence="1" id="KW-1133">Transmembrane helix</keyword>
<sequence>MDSKIVVFIAFLLISPGFFGLAVGPARVEWIYRPGLEGSFTLTVTENSGKEADIVMYAENGFSENVTISPTNFHLNPFETRYVTYSFKLPESSESYGRNETLIVAREVIDRRARSGQVGAAVAIGHQFWVHIPFPYRFASATISTENVALDVVKSGNPVFFDVRSTNLGSEDLNVTLFFDVRNAQGRAIGSFPSRNFSLAKGQSKVDEFDWMAENPSQISGGVYTAKATLEFGGDKPFEATQDFKIGEIRVEPTKISPTGYVEEITKVETQIDSLWGSPIPNVWVQGFLLDKTGTAIRNTVPSQSVEMTPWGNRTMDLFLDTHSVPPDTYDFNVVVHMEEKIISKAFPLELKTRPATEPVNAEEPETELDPNVLMISGGVILLLLLVVAALGYLVLKKK</sequence>
<evidence type="ECO:0000313" key="2">
    <source>
        <dbReference type="EMBL" id="MBS3060988.1"/>
    </source>
</evidence>
<dbReference type="Proteomes" id="UP000675968">
    <property type="component" value="Unassembled WGS sequence"/>
</dbReference>